<accession>A0A1I0Z9T1</accession>
<reference evidence="2" key="1">
    <citation type="submission" date="2016-10" db="EMBL/GenBank/DDBJ databases">
        <authorList>
            <person name="de Groot N.N."/>
        </authorList>
    </citation>
    <scope>NUCLEOTIDE SEQUENCE [LARGE SCALE GENOMIC DNA]</scope>
    <source>
        <strain evidence="2">CGMCC 1.10697</strain>
    </source>
</reference>
<dbReference type="Proteomes" id="UP000199113">
    <property type="component" value="Unassembled WGS sequence"/>
</dbReference>
<feature type="region of interest" description="Disordered" evidence="1">
    <location>
        <begin position="346"/>
        <end position="368"/>
    </location>
</feature>
<evidence type="ECO:0008006" key="4">
    <source>
        <dbReference type="Google" id="ProtNLM"/>
    </source>
</evidence>
<feature type="compositionally biased region" description="Basic and acidic residues" evidence="1">
    <location>
        <begin position="354"/>
        <end position="368"/>
    </location>
</feature>
<evidence type="ECO:0000256" key="1">
    <source>
        <dbReference type="SAM" id="MobiDB-lite"/>
    </source>
</evidence>
<name>A0A1I0Z9T1_9ACTN</name>
<dbReference type="InterPro" id="IPR027417">
    <property type="entry name" value="P-loop_NTPase"/>
</dbReference>
<sequence>MTGTISAMSRVVHLHIGAPKTGTTYLQDRLLLNAPSLARHGVTVPSPRGGRSDMFHFRAALDLLEQDWGGPPGHARGSWDAMVKRVNRADGNVVISHEILAGAKPDKIAKAMNDLAGSEIHIVYSARDLGRQLPAAWQESIKQGRKWPFKRFLTKVERGQTWFFNAMDLPRVLSQWGAKLPPERVHVVTVPHDRGPNGDELWLRFCRAFGIDPAWAPLDSERDNRSLGIAETSLLRKLNRRLELGLWREPAYDALIRELLAQEVLVSRKALPVRLPPDRYDFAEERAELWIDWIKGSGVDVIGDVEDLRPRRPAADEKWRDPDRVRAKLELGAALDALTVMTQEAAKGAGSDSVGDRLRDTARRLRDR</sequence>
<gene>
    <name evidence="2" type="ORF">SAMN05192575_10556</name>
</gene>
<evidence type="ECO:0000313" key="3">
    <source>
        <dbReference type="Proteomes" id="UP000199113"/>
    </source>
</evidence>
<protein>
    <recommendedName>
        <fullName evidence="4">Sulfotransferase family protein</fullName>
    </recommendedName>
</protein>
<proteinExistence type="predicted"/>
<dbReference type="EMBL" id="FOKC01000005">
    <property type="protein sequence ID" value="SFB20983.1"/>
    <property type="molecule type" value="Genomic_DNA"/>
</dbReference>
<dbReference type="SUPFAM" id="SSF52540">
    <property type="entry name" value="P-loop containing nucleoside triphosphate hydrolases"/>
    <property type="match status" value="1"/>
</dbReference>
<organism evidence="2 3">
    <name type="scientific">Nocardioides alpinus</name>
    <dbReference type="NCBI Taxonomy" id="748909"/>
    <lineage>
        <taxon>Bacteria</taxon>
        <taxon>Bacillati</taxon>
        <taxon>Actinomycetota</taxon>
        <taxon>Actinomycetes</taxon>
        <taxon>Propionibacteriales</taxon>
        <taxon>Nocardioidaceae</taxon>
        <taxon>Nocardioides</taxon>
    </lineage>
</organism>
<dbReference type="AlphaFoldDB" id="A0A1I0Z9T1"/>
<evidence type="ECO:0000313" key="2">
    <source>
        <dbReference type="EMBL" id="SFB20983.1"/>
    </source>
</evidence>
<dbReference type="STRING" id="748909.SAMN05192575_10556"/>
<dbReference type="Gene3D" id="3.40.50.300">
    <property type="entry name" value="P-loop containing nucleotide triphosphate hydrolases"/>
    <property type="match status" value="1"/>
</dbReference>